<accession>A0ACC2MAD5</accession>
<dbReference type="Proteomes" id="UP001234297">
    <property type="component" value="Chromosome 2"/>
</dbReference>
<proteinExistence type="predicted"/>
<keyword evidence="2" id="KW-1185">Reference proteome</keyword>
<evidence type="ECO:0000313" key="2">
    <source>
        <dbReference type="Proteomes" id="UP001234297"/>
    </source>
</evidence>
<sequence length="167" mass="18744">MDMFVSIAETLPMKIDLVVDQLLAVVHQVPLFSWSSTYLSAGLNLLASILVGQECEDVKEKEIVIDANSNKPANEGPNVERPQRPGSDKHVAKPNLMEDWSILNDTKQVEHVKKPNLIPHMEGVEHTGVTNLIKKWSSFEDDTQRMKQVGKPNSNSPDRKQAKHVEK</sequence>
<protein>
    <submittedName>
        <fullName evidence="1">Uncharacterized protein</fullName>
    </submittedName>
</protein>
<reference evidence="1 2" key="1">
    <citation type="journal article" date="2022" name="Hortic Res">
        <title>A haplotype resolved chromosomal level avocado genome allows analysis of novel avocado genes.</title>
        <authorList>
            <person name="Nath O."/>
            <person name="Fletcher S.J."/>
            <person name="Hayward A."/>
            <person name="Shaw L.M."/>
            <person name="Masouleh A.K."/>
            <person name="Furtado A."/>
            <person name="Henry R.J."/>
            <person name="Mitter N."/>
        </authorList>
    </citation>
    <scope>NUCLEOTIDE SEQUENCE [LARGE SCALE GENOMIC DNA]</scope>
    <source>
        <strain evidence="2">cv. Hass</strain>
    </source>
</reference>
<organism evidence="1 2">
    <name type="scientific">Persea americana</name>
    <name type="common">Avocado</name>
    <dbReference type="NCBI Taxonomy" id="3435"/>
    <lineage>
        <taxon>Eukaryota</taxon>
        <taxon>Viridiplantae</taxon>
        <taxon>Streptophyta</taxon>
        <taxon>Embryophyta</taxon>
        <taxon>Tracheophyta</taxon>
        <taxon>Spermatophyta</taxon>
        <taxon>Magnoliopsida</taxon>
        <taxon>Magnoliidae</taxon>
        <taxon>Laurales</taxon>
        <taxon>Lauraceae</taxon>
        <taxon>Persea</taxon>
    </lineage>
</organism>
<evidence type="ECO:0000313" key="1">
    <source>
        <dbReference type="EMBL" id="KAJ8642669.1"/>
    </source>
</evidence>
<dbReference type="EMBL" id="CM056810">
    <property type="protein sequence ID" value="KAJ8642669.1"/>
    <property type="molecule type" value="Genomic_DNA"/>
</dbReference>
<gene>
    <name evidence="1" type="ORF">MRB53_004417</name>
</gene>
<name>A0ACC2MAD5_PERAE</name>
<comment type="caution">
    <text evidence="1">The sequence shown here is derived from an EMBL/GenBank/DDBJ whole genome shotgun (WGS) entry which is preliminary data.</text>
</comment>